<dbReference type="AlphaFoldDB" id="A0A1B7SI13"/>
<name>A0A1B7SI13_9ASCO</name>
<sequence>MLKNEIKSFLFEDEKSDSVSITEEYVLTKKQQKLKENEFNEKKIVMAYYDQSLAWYPAITKLSSLEKKKEEEEEYNDSLYVTSLSGDSKWECKKKDILIFDFKIGSKISFKSKSYTILDKKKEKVEGNNNKNSNVNLIQDDSGDTHILIDENEESTKKKKKKKEGVKNGFH</sequence>
<feature type="compositionally biased region" description="Basic residues" evidence="1">
    <location>
        <begin position="157"/>
        <end position="171"/>
    </location>
</feature>
<evidence type="ECO:0000313" key="3">
    <source>
        <dbReference type="Proteomes" id="UP000092321"/>
    </source>
</evidence>
<dbReference type="Proteomes" id="UP000092321">
    <property type="component" value="Unassembled WGS sequence"/>
</dbReference>
<accession>A0A1B7SI13</accession>
<keyword evidence="3" id="KW-1185">Reference proteome</keyword>
<comment type="caution">
    <text evidence="2">The sequence shown here is derived from an EMBL/GenBank/DDBJ whole genome shotgun (WGS) entry which is preliminary data.</text>
</comment>
<protein>
    <submittedName>
        <fullName evidence="2">Uncharacterized protein</fullName>
    </submittedName>
</protein>
<evidence type="ECO:0000256" key="1">
    <source>
        <dbReference type="SAM" id="MobiDB-lite"/>
    </source>
</evidence>
<feature type="region of interest" description="Disordered" evidence="1">
    <location>
        <begin position="149"/>
        <end position="171"/>
    </location>
</feature>
<evidence type="ECO:0000313" key="2">
    <source>
        <dbReference type="EMBL" id="OBA16115.1"/>
    </source>
</evidence>
<gene>
    <name evidence="2" type="ORF">HANVADRAFT_64213</name>
</gene>
<proteinExistence type="predicted"/>
<dbReference type="EMBL" id="LXPE01000619">
    <property type="protein sequence ID" value="OBA16115.1"/>
    <property type="molecule type" value="Genomic_DNA"/>
</dbReference>
<reference evidence="3" key="1">
    <citation type="journal article" date="2016" name="Proc. Natl. Acad. Sci. U.S.A.">
        <title>Comparative genomics of biotechnologically important yeasts.</title>
        <authorList>
            <person name="Riley R."/>
            <person name="Haridas S."/>
            <person name="Wolfe K.H."/>
            <person name="Lopes M.R."/>
            <person name="Hittinger C.T."/>
            <person name="Goeker M."/>
            <person name="Salamov A.A."/>
            <person name="Wisecaver J.H."/>
            <person name="Long T.M."/>
            <person name="Calvey C.H."/>
            <person name="Aerts A.L."/>
            <person name="Barry K.W."/>
            <person name="Choi C."/>
            <person name="Clum A."/>
            <person name="Coughlan A.Y."/>
            <person name="Deshpande S."/>
            <person name="Douglass A.P."/>
            <person name="Hanson S.J."/>
            <person name="Klenk H.-P."/>
            <person name="LaButti K.M."/>
            <person name="Lapidus A."/>
            <person name="Lindquist E.A."/>
            <person name="Lipzen A.M."/>
            <person name="Meier-Kolthoff J.P."/>
            <person name="Ohm R.A."/>
            <person name="Otillar R.P."/>
            <person name="Pangilinan J.L."/>
            <person name="Peng Y."/>
            <person name="Rokas A."/>
            <person name="Rosa C.A."/>
            <person name="Scheuner C."/>
            <person name="Sibirny A.A."/>
            <person name="Slot J.C."/>
            <person name="Stielow J.B."/>
            <person name="Sun H."/>
            <person name="Kurtzman C.P."/>
            <person name="Blackwell M."/>
            <person name="Grigoriev I.V."/>
            <person name="Jeffries T.W."/>
        </authorList>
    </citation>
    <scope>NUCLEOTIDE SEQUENCE [LARGE SCALE GENOMIC DNA]</scope>
    <source>
        <strain evidence="3">NRRL Y-1626</strain>
    </source>
</reference>
<organism evidence="2 3">
    <name type="scientific">Hanseniaspora valbyensis NRRL Y-1626</name>
    <dbReference type="NCBI Taxonomy" id="766949"/>
    <lineage>
        <taxon>Eukaryota</taxon>
        <taxon>Fungi</taxon>
        <taxon>Dikarya</taxon>
        <taxon>Ascomycota</taxon>
        <taxon>Saccharomycotina</taxon>
        <taxon>Saccharomycetes</taxon>
        <taxon>Saccharomycodales</taxon>
        <taxon>Saccharomycodaceae</taxon>
        <taxon>Hanseniaspora</taxon>
    </lineage>
</organism>